<evidence type="ECO:0000313" key="2">
    <source>
        <dbReference type="Proteomes" id="UP000220639"/>
    </source>
</evidence>
<evidence type="ECO:0000313" key="1">
    <source>
        <dbReference type="EMBL" id="SNU37593.1"/>
    </source>
</evidence>
<accession>A0A285BA17</accession>
<dbReference type="Proteomes" id="UP000220639">
    <property type="component" value="Unassembled WGS sequence"/>
</dbReference>
<sequence>MRYHIVSDNTYFLMGVSHAEEIRKGDVSIIKIPRDISRVSPSPGDVFVLYIPESGRRSEFIRRFSLHLLRVVILVDSPVFRPVKKYFPWVMSAAISLRELFSVIRLAEMAPARYRKVSDRVTRIISLLTGGVSVRDAAEKLNVTRDYVYRVSREEVMHYGIPDCNRVSLLICRDINEICRAGESACSES</sequence>
<dbReference type="AlphaFoldDB" id="A0A285BA17"/>
<reference evidence="2" key="1">
    <citation type="submission" date="2017-08" db="EMBL/GenBank/DDBJ databases">
        <authorList>
            <person name="Brisse S."/>
        </authorList>
    </citation>
    <scope>NUCLEOTIDE SEQUENCE [LARGE SCALE GENOMIC DNA]</scope>
    <source>
        <strain evidence="2">06D021</strain>
    </source>
</reference>
<name>A0A285BA17_9ENTR</name>
<dbReference type="EMBL" id="FZTC01000034">
    <property type="protein sequence ID" value="SNU37593.1"/>
    <property type="molecule type" value="Genomic_DNA"/>
</dbReference>
<gene>
    <name evidence="1" type="ORF">KOSB73_40139</name>
</gene>
<proteinExistence type="predicted"/>
<organism evidence="1 2">
    <name type="scientific">Klebsiella grimontii</name>
    <dbReference type="NCBI Taxonomy" id="2058152"/>
    <lineage>
        <taxon>Bacteria</taxon>
        <taxon>Pseudomonadati</taxon>
        <taxon>Pseudomonadota</taxon>
        <taxon>Gammaproteobacteria</taxon>
        <taxon>Enterobacterales</taxon>
        <taxon>Enterobacteriaceae</taxon>
        <taxon>Klebsiella/Raoultella group</taxon>
        <taxon>Klebsiella</taxon>
    </lineage>
</organism>
<protein>
    <submittedName>
        <fullName evidence="1">Uncharacterized protein</fullName>
    </submittedName>
</protein>